<evidence type="ECO:0000313" key="5">
    <source>
        <dbReference type="EMBL" id="MFD1540813.1"/>
    </source>
</evidence>
<feature type="domain" description="HTH luxR-type" evidence="4">
    <location>
        <begin position="125"/>
        <end position="190"/>
    </location>
</feature>
<reference evidence="6" key="1">
    <citation type="journal article" date="2019" name="Int. J. Syst. Evol. Microbiol.">
        <title>The Global Catalogue of Microorganisms (GCM) 10K type strain sequencing project: providing services to taxonomists for standard genome sequencing and annotation.</title>
        <authorList>
            <consortium name="The Broad Institute Genomics Platform"/>
            <consortium name="The Broad Institute Genome Sequencing Center for Infectious Disease"/>
            <person name="Wu L."/>
            <person name="Ma J."/>
        </authorList>
    </citation>
    <scope>NUCLEOTIDE SEQUENCE [LARGE SCALE GENOMIC DNA]</scope>
    <source>
        <strain evidence="6">CGMCC 1.15399</strain>
    </source>
</reference>
<comment type="caution">
    <text evidence="5">The sequence shown here is derived from an EMBL/GenBank/DDBJ whole genome shotgun (WGS) entry which is preliminary data.</text>
</comment>
<dbReference type="RefSeq" id="WP_219537154.1">
    <property type="nucleotide sequence ID" value="NZ_JAHKRM010000035.1"/>
</dbReference>
<dbReference type="SMART" id="SM00421">
    <property type="entry name" value="HTH_LUXR"/>
    <property type="match status" value="1"/>
</dbReference>
<organism evidence="5 6">
    <name type="scientific">Nonomuraea guangzhouensis</name>
    <dbReference type="NCBI Taxonomy" id="1291555"/>
    <lineage>
        <taxon>Bacteria</taxon>
        <taxon>Bacillati</taxon>
        <taxon>Actinomycetota</taxon>
        <taxon>Actinomycetes</taxon>
        <taxon>Streptosporangiales</taxon>
        <taxon>Streptosporangiaceae</taxon>
        <taxon>Nonomuraea</taxon>
    </lineage>
</organism>
<protein>
    <submittedName>
        <fullName evidence="5">Response regulator transcription factor</fullName>
    </submittedName>
</protein>
<dbReference type="PANTHER" id="PTHR44688">
    <property type="entry name" value="DNA-BINDING TRANSCRIPTIONAL ACTIVATOR DEVR_DOSR"/>
    <property type="match status" value="1"/>
</dbReference>
<proteinExistence type="predicted"/>
<evidence type="ECO:0000313" key="6">
    <source>
        <dbReference type="Proteomes" id="UP001597097"/>
    </source>
</evidence>
<evidence type="ECO:0000259" key="4">
    <source>
        <dbReference type="PROSITE" id="PS50043"/>
    </source>
</evidence>
<name>A0ABW4GEH0_9ACTN</name>
<dbReference type="Pfam" id="PF00196">
    <property type="entry name" value="GerE"/>
    <property type="match status" value="1"/>
</dbReference>
<keyword evidence="6" id="KW-1185">Reference proteome</keyword>
<keyword evidence="2" id="KW-0238">DNA-binding</keyword>
<keyword evidence="3" id="KW-0804">Transcription</keyword>
<dbReference type="InterPro" id="IPR000792">
    <property type="entry name" value="Tscrpt_reg_LuxR_C"/>
</dbReference>
<dbReference type="EMBL" id="JBHUCM010000019">
    <property type="protein sequence ID" value="MFD1540813.1"/>
    <property type="molecule type" value="Genomic_DNA"/>
</dbReference>
<dbReference type="PANTHER" id="PTHR44688:SF16">
    <property type="entry name" value="DNA-BINDING TRANSCRIPTIONAL ACTIVATOR DEVR_DOSR"/>
    <property type="match status" value="1"/>
</dbReference>
<dbReference type="CDD" id="cd06170">
    <property type="entry name" value="LuxR_C_like"/>
    <property type="match status" value="1"/>
</dbReference>
<accession>A0ABW4GEH0</accession>
<dbReference type="Proteomes" id="UP001597097">
    <property type="component" value="Unassembled WGS sequence"/>
</dbReference>
<sequence length="196" mass="21408">MHHDSGSVTARVRAVGDSPEQSDEHIAALLGGIVDTDTLRLLWDASQGDRTLAGELVRIGRGLGVLVCREGVWHWTPTPNSPAVQLAELIEARAEGLESPQLDALEKLTGPLTEPHAAIARVRRERAAQARLTPREQDVLRLLCEGLSPTAIARRLGLSPRTVTKHQERLYRKLGISDRVNAVLLAQRFGLVPEPP</sequence>
<keyword evidence="1" id="KW-0805">Transcription regulation</keyword>
<evidence type="ECO:0000256" key="1">
    <source>
        <dbReference type="ARBA" id="ARBA00023015"/>
    </source>
</evidence>
<gene>
    <name evidence="5" type="ORF">ACFSJ0_27400</name>
</gene>
<dbReference type="PROSITE" id="PS50043">
    <property type="entry name" value="HTH_LUXR_2"/>
    <property type="match status" value="1"/>
</dbReference>
<evidence type="ECO:0000256" key="3">
    <source>
        <dbReference type="ARBA" id="ARBA00023163"/>
    </source>
</evidence>
<evidence type="ECO:0000256" key="2">
    <source>
        <dbReference type="ARBA" id="ARBA00023125"/>
    </source>
</evidence>